<protein>
    <submittedName>
        <fullName evidence="2">Uncharacterized protein</fullName>
    </submittedName>
</protein>
<keyword evidence="3" id="KW-1185">Reference proteome</keyword>
<name>A0A371DB41_9APHY</name>
<feature type="compositionally biased region" description="Basic and acidic residues" evidence="1">
    <location>
        <begin position="1"/>
        <end position="16"/>
    </location>
</feature>
<proteinExistence type="predicted"/>
<evidence type="ECO:0000256" key="1">
    <source>
        <dbReference type="SAM" id="MobiDB-lite"/>
    </source>
</evidence>
<evidence type="ECO:0000313" key="2">
    <source>
        <dbReference type="EMBL" id="RDX49761.1"/>
    </source>
</evidence>
<dbReference type="AlphaFoldDB" id="A0A371DB41"/>
<accession>A0A371DB41</accession>
<gene>
    <name evidence="2" type="ORF">OH76DRAFT_1403351</name>
</gene>
<dbReference type="EMBL" id="KZ857403">
    <property type="protein sequence ID" value="RDX49761.1"/>
    <property type="molecule type" value="Genomic_DNA"/>
</dbReference>
<feature type="region of interest" description="Disordered" evidence="1">
    <location>
        <begin position="1"/>
        <end position="25"/>
    </location>
</feature>
<reference evidence="2 3" key="1">
    <citation type="journal article" date="2018" name="Biotechnol. Biofuels">
        <title>Integrative visual omics of the white-rot fungus Polyporus brumalis exposes the biotechnological potential of its oxidative enzymes for delignifying raw plant biomass.</title>
        <authorList>
            <person name="Miyauchi S."/>
            <person name="Rancon A."/>
            <person name="Drula E."/>
            <person name="Hage H."/>
            <person name="Chaduli D."/>
            <person name="Favel A."/>
            <person name="Grisel S."/>
            <person name="Henrissat B."/>
            <person name="Herpoel-Gimbert I."/>
            <person name="Ruiz-Duenas F.J."/>
            <person name="Chevret D."/>
            <person name="Hainaut M."/>
            <person name="Lin J."/>
            <person name="Wang M."/>
            <person name="Pangilinan J."/>
            <person name="Lipzen A."/>
            <person name="Lesage-Meessen L."/>
            <person name="Navarro D."/>
            <person name="Riley R."/>
            <person name="Grigoriev I.V."/>
            <person name="Zhou S."/>
            <person name="Raouche S."/>
            <person name="Rosso M.N."/>
        </authorList>
    </citation>
    <scope>NUCLEOTIDE SEQUENCE [LARGE SCALE GENOMIC DNA]</scope>
    <source>
        <strain evidence="2 3">BRFM 1820</strain>
    </source>
</reference>
<evidence type="ECO:0000313" key="3">
    <source>
        <dbReference type="Proteomes" id="UP000256964"/>
    </source>
</evidence>
<sequence length="70" mass="7598">MSTQHELDYEPHHGVEELTSGPQALEGVQNAVSPTTSHAKKGKTHLLTTRAKGAVQPGRVRRVYIPLDAV</sequence>
<dbReference type="Proteomes" id="UP000256964">
    <property type="component" value="Unassembled WGS sequence"/>
</dbReference>
<organism evidence="2 3">
    <name type="scientific">Lentinus brumalis</name>
    <dbReference type="NCBI Taxonomy" id="2498619"/>
    <lineage>
        <taxon>Eukaryota</taxon>
        <taxon>Fungi</taxon>
        <taxon>Dikarya</taxon>
        <taxon>Basidiomycota</taxon>
        <taxon>Agaricomycotina</taxon>
        <taxon>Agaricomycetes</taxon>
        <taxon>Polyporales</taxon>
        <taxon>Polyporaceae</taxon>
        <taxon>Lentinus</taxon>
    </lineage>
</organism>